<dbReference type="EMBL" id="JBHTHX010000027">
    <property type="protein sequence ID" value="MFD0883331.1"/>
    <property type="molecule type" value="Genomic_DNA"/>
</dbReference>
<comment type="caution">
    <text evidence="2">The sequence shown here is derived from an EMBL/GenBank/DDBJ whole genome shotgun (WGS) entry which is preliminary data.</text>
</comment>
<feature type="domain" description="FAD dependent oxidoreductase" evidence="1">
    <location>
        <begin position="4"/>
        <end position="347"/>
    </location>
</feature>
<dbReference type="Pfam" id="PF01266">
    <property type="entry name" value="DAO"/>
    <property type="match status" value="1"/>
</dbReference>
<organism evidence="2 3">
    <name type="scientific">Streptosporangium algeriense</name>
    <dbReference type="NCBI Taxonomy" id="1682748"/>
    <lineage>
        <taxon>Bacteria</taxon>
        <taxon>Bacillati</taxon>
        <taxon>Actinomycetota</taxon>
        <taxon>Actinomycetes</taxon>
        <taxon>Streptosporangiales</taxon>
        <taxon>Streptosporangiaceae</taxon>
        <taxon>Streptosporangium</taxon>
    </lineage>
</organism>
<accession>A0ABW3DHG4</accession>
<reference evidence="3" key="1">
    <citation type="journal article" date="2019" name="Int. J. Syst. Evol. Microbiol.">
        <title>The Global Catalogue of Microorganisms (GCM) 10K type strain sequencing project: providing services to taxonomists for standard genome sequencing and annotation.</title>
        <authorList>
            <consortium name="The Broad Institute Genomics Platform"/>
            <consortium name="The Broad Institute Genome Sequencing Center for Infectious Disease"/>
            <person name="Wu L."/>
            <person name="Ma J."/>
        </authorList>
    </citation>
    <scope>NUCLEOTIDE SEQUENCE [LARGE SCALE GENOMIC DNA]</scope>
    <source>
        <strain evidence="3">CCUG 62974</strain>
    </source>
</reference>
<keyword evidence="3" id="KW-1185">Reference proteome</keyword>
<protein>
    <submittedName>
        <fullName evidence="2">NAD(P)/FAD-dependent oxidoreductase</fullName>
        <ecNumber evidence="2">1.-.-.-</ecNumber>
    </submittedName>
</protein>
<evidence type="ECO:0000313" key="2">
    <source>
        <dbReference type="EMBL" id="MFD0883331.1"/>
    </source>
</evidence>
<evidence type="ECO:0000313" key="3">
    <source>
        <dbReference type="Proteomes" id="UP001597024"/>
    </source>
</evidence>
<dbReference type="SUPFAM" id="SSF51905">
    <property type="entry name" value="FAD/NAD(P)-binding domain"/>
    <property type="match status" value="1"/>
</dbReference>
<proteinExistence type="predicted"/>
<gene>
    <name evidence="2" type="ORF">ACFQ08_01995</name>
</gene>
<keyword evidence="2" id="KW-0560">Oxidoreductase</keyword>
<sequence>MTADIAIVGAGVIGCLTAYEVGRRHPDWDIVVLERHAVGSGATAWSAGARFPMAATPEHRRLATESDDVFAELAETPAGDFIRPVPMVYVTERDHLDDLRARMLLPLREVSPAERDCVEKILVDMVVRPGEILVTHDAPGFVVSARPLAEAVLTLCVARGRTELHIGQTVTRIDRNDAGLYRLDTEEGSWHAKRVVLATGPWALPEIGRSQPHDFPVKGRTKRVAALHTRLPVASNDPMVYFTEDDLFVLPTSRGAALVSFFRDEWDSNPEELDGRPDSLDLTLGTEVLASRSQTAADHVIGGRTFCDLYLPQRLPAVMESPGSPGVVAVLGGSGSGVRLGPALAAQAVRQVAAHG</sequence>
<dbReference type="Gene3D" id="3.50.50.60">
    <property type="entry name" value="FAD/NAD(P)-binding domain"/>
    <property type="match status" value="1"/>
</dbReference>
<dbReference type="EC" id="1.-.-.-" evidence="2"/>
<dbReference type="GO" id="GO:0016491">
    <property type="term" value="F:oxidoreductase activity"/>
    <property type="evidence" value="ECO:0007669"/>
    <property type="project" value="UniProtKB-KW"/>
</dbReference>
<evidence type="ECO:0000259" key="1">
    <source>
        <dbReference type="Pfam" id="PF01266"/>
    </source>
</evidence>
<dbReference type="Gene3D" id="3.30.9.10">
    <property type="entry name" value="D-Amino Acid Oxidase, subunit A, domain 2"/>
    <property type="match status" value="1"/>
</dbReference>
<dbReference type="InterPro" id="IPR036188">
    <property type="entry name" value="FAD/NAD-bd_sf"/>
</dbReference>
<dbReference type="PANTHER" id="PTHR13847">
    <property type="entry name" value="SARCOSINE DEHYDROGENASE-RELATED"/>
    <property type="match status" value="1"/>
</dbReference>
<dbReference type="Proteomes" id="UP001597024">
    <property type="component" value="Unassembled WGS sequence"/>
</dbReference>
<name>A0ABW3DHG4_9ACTN</name>
<dbReference type="InterPro" id="IPR006076">
    <property type="entry name" value="FAD-dep_OxRdtase"/>
</dbReference>